<keyword evidence="2" id="KW-0813">Transport</keyword>
<protein>
    <submittedName>
        <fullName evidence="9">Extracellular solute-binding protein</fullName>
    </submittedName>
</protein>
<keyword evidence="6" id="KW-0564">Palmitate</keyword>
<reference evidence="9 10" key="1">
    <citation type="journal article" date="2017" name="Int. J. Syst. Evol. Microbiol.">
        <title>Bacillus mangrovi sp. nov., isolated from a sediment sample from a mangrove forest.</title>
        <authorList>
            <person name="Gupta V."/>
            <person name="Singh P.K."/>
            <person name="Korpole S."/>
            <person name="Tanuku N.R.S."/>
            <person name="Pinnaka A.K."/>
        </authorList>
    </citation>
    <scope>NUCLEOTIDE SEQUENCE [LARGE SCALE GENOMIC DNA]</scope>
    <source>
        <strain evidence="9 10">KCTC 33872</strain>
    </source>
</reference>
<dbReference type="InterPro" id="IPR006059">
    <property type="entry name" value="SBP"/>
</dbReference>
<dbReference type="OrthoDB" id="9798191at2"/>
<proteinExistence type="inferred from homology"/>
<evidence type="ECO:0000256" key="3">
    <source>
        <dbReference type="ARBA" id="ARBA00022475"/>
    </source>
</evidence>
<dbReference type="InterPro" id="IPR050490">
    <property type="entry name" value="Bact_solute-bd_prot1"/>
</dbReference>
<evidence type="ECO:0000256" key="8">
    <source>
        <dbReference type="SAM" id="SignalP"/>
    </source>
</evidence>
<name>A0A7X2S5R5_9BACI</name>
<gene>
    <name evidence="9" type="ORF">GKZ89_12245</name>
</gene>
<evidence type="ECO:0000256" key="1">
    <source>
        <dbReference type="ARBA" id="ARBA00008520"/>
    </source>
</evidence>
<dbReference type="InterPro" id="IPR006061">
    <property type="entry name" value="SBP_1_CS"/>
</dbReference>
<keyword evidence="4 8" id="KW-0732">Signal</keyword>
<keyword evidence="3" id="KW-1003">Cell membrane</keyword>
<dbReference type="Pfam" id="PF01547">
    <property type="entry name" value="SBP_bac_1"/>
    <property type="match status" value="1"/>
</dbReference>
<dbReference type="PROSITE" id="PS01037">
    <property type="entry name" value="SBP_BACTERIAL_1"/>
    <property type="match status" value="1"/>
</dbReference>
<dbReference type="AlphaFoldDB" id="A0A7X2S5R5"/>
<keyword evidence="5" id="KW-0472">Membrane</keyword>
<sequence length="411" mass="46281">MWRKRFAASFGLAAGTFLLAGCQAENASSDGKIKLELFSNKAENVGTFEGLITEFEKENPAIDIQLNAPPEAETVLKTRLVKEDMPDLLAIGGNGSYGELANAGIFYDFSKSGLLDQVKPSYTEMIDELANEKEGTYGIPFATNANVVIYNKAKLKEYGLTPPNIWSDFIGQLETVKKAGDVPIYFTLKDAWTGMIPWNSVAGNLQGENFAEKKRNDKASFTEDYNDVADKMLTLLQYGHQNNYGYGYADGNKAFANGEGVFYLQGNWAIPEIQKLNPDLEMGVFPLPVTDDPKKNNLVSGVDVLLTMNKEIEHEEEAKKFLAFMLEKENSKRYIDEQKAFSALEDVIQEDPVMQGIQESFEKEQLTGFPDHAYPRAIRAEGLIQEFLIRKDKEAFLRKMDREWDKVQNRY</sequence>
<feature type="signal peptide" evidence="8">
    <location>
        <begin position="1"/>
        <end position="20"/>
    </location>
</feature>
<dbReference type="PANTHER" id="PTHR43649">
    <property type="entry name" value="ARABINOSE-BINDING PROTEIN-RELATED"/>
    <property type="match status" value="1"/>
</dbReference>
<comment type="caution">
    <text evidence="9">The sequence shown here is derived from an EMBL/GenBank/DDBJ whole genome shotgun (WGS) entry which is preliminary data.</text>
</comment>
<feature type="chain" id="PRO_5038536530" evidence="8">
    <location>
        <begin position="21"/>
        <end position="411"/>
    </location>
</feature>
<keyword evidence="7" id="KW-0449">Lipoprotein</keyword>
<comment type="similarity">
    <text evidence="1">Belongs to the bacterial solute-binding protein 1 family.</text>
</comment>
<organism evidence="9 10">
    <name type="scientific">Metabacillus mangrovi</name>
    <dbReference type="NCBI Taxonomy" id="1491830"/>
    <lineage>
        <taxon>Bacteria</taxon>
        <taxon>Bacillati</taxon>
        <taxon>Bacillota</taxon>
        <taxon>Bacilli</taxon>
        <taxon>Bacillales</taxon>
        <taxon>Bacillaceae</taxon>
        <taxon>Metabacillus</taxon>
    </lineage>
</organism>
<evidence type="ECO:0000313" key="9">
    <source>
        <dbReference type="EMBL" id="MTH54174.1"/>
    </source>
</evidence>
<evidence type="ECO:0000256" key="2">
    <source>
        <dbReference type="ARBA" id="ARBA00022448"/>
    </source>
</evidence>
<dbReference type="EMBL" id="WMIB01000011">
    <property type="protein sequence ID" value="MTH54174.1"/>
    <property type="molecule type" value="Genomic_DNA"/>
</dbReference>
<evidence type="ECO:0000256" key="4">
    <source>
        <dbReference type="ARBA" id="ARBA00022729"/>
    </source>
</evidence>
<dbReference type="GO" id="GO:0055085">
    <property type="term" value="P:transmembrane transport"/>
    <property type="evidence" value="ECO:0007669"/>
    <property type="project" value="InterPro"/>
</dbReference>
<dbReference type="PROSITE" id="PS51257">
    <property type="entry name" value="PROKAR_LIPOPROTEIN"/>
    <property type="match status" value="1"/>
</dbReference>
<evidence type="ECO:0000256" key="7">
    <source>
        <dbReference type="ARBA" id="ARBA00023288"/>
    </source>
</evidence>
<dbReference type="SUPFAM" id="SSF53850">
    <property type="entry name" value="Periplasmic binding protein-like II"/>
    <property type="match status" value="1"/>
</dbReference>
<evidence type="ECO:0000313" key="10">
    <source>
        <dbReference type="Proteomes" id="UP000434639"/>
    </source>
</evidence>
<evidence type="ECO:0000256" key="5">
    <source>
        <dbReference type="ARBA" id="ARBA00023136"/>
    </source>
</evidence>
<dbReference type="PANTHER" id="PTHR43649:SF33">
    <property type="entry name" value="POLYGALACTURONAN_RHAMNOGALACTURONAN-BINDING PROTEIN YTCQ"/>
    <property type="match status" value="1"/>
</dbReference>
<keyword evidence="10" id="KW-1185">Reference proteome</keyword>
<dbReference type="RefSeq" id="WP_155112691.1">
    <property type="nucleotide sequence ID" value="NZ_WMIB01000011.1"/>
</dbReference>
<accession>A0A7X2S5R5</accession>
<dbReference type="Proteomes" id="UP000434639">
    <property type="component" value="Unassembled WGS sequence"/>
</dbReference>
<evidence type="ECO:0000256" key="6">
    <source>
        <dbReference type="ARBA" id="ARBA00023139"/>
    </source>
</evidence>
<dbReference type="Gene3D" id="3.40.190.10">
    <property type="entry name" value="Periplasmic binding protein-like II"/>
    <property type="match status" value="2"/>
</dbReference>